<comment type="caution">
    <text evidence="6">The sequence shown here is derived from an EMBL/GenBank/DDBJ whole genome shotgun (WGS) entry which is preliminary data.</text>
</comment>
<dbReference type="InterPro" id="IPR044505">
    <property type="entry name" value="GlgX_Isoamylase_N_E_set"/>
</dbReference>
<dbReference type="SUPFAM" id="SSF51445">
    <property type="entry name" value="(Trans)glycosidases"/>
    <property type="match status" value="1"/>
</dbReference>
<dbReference type="InterPro" id="IPR013780">
    <property type="entry name" value="Glyco_hydro_b"/>
</dbReference>
<dbReference type="Gene3D" id="2.60.40.10">
    <property type="entry name" value="Immunoglobulins"/>
    <property type="match status" value="1"/>
</dbReference>
<feature type="domain" description="Glycosyl hydrolase family 13 catalytic" evidence="5">
    <location>
        <begin position="158"/>
        <end position="566"/>
    </location>
</feature>
<dbReference type="InterPro" id="IPR013783">
    <property type="entry name" value="Ig-like_fold"/>
</dbReference>
<dbReference type="Pfam" id="PF00128">
    <property type="entry name" value="Alpha-amylase"/>
    <property type="match status" value="1"/>
</dbReference>
<evidence type="ECO:0000256" key="2">
    <source>
        <dbReference type="ARBA" id="ARBA00022801"/>
    </source>
</evidence>
<dbReference type="InterPro" id="IPR004193">
    <property type="entry name" value="Glyco_hydro_13_N"/>
</dbReference>
<dbReference type="CDD" id="cd02856">
    <property type="entry name" value="E_set_GDE_Isoamylase_N"/>
    <property type="match status" value="1"/>
</dbReference>
<organism evidence="6 7">
    <name type="scientific">Limnospira platensis NIES-46</name>
    <dbReference type="NCBI Taxonomy" id="1236695"/>
    <lineage>
        <taxon>Bacteria</taxon>
        <taxon>Bacillati</taxon>
        <taxon>Cyanobacteriota</taxon>
        <taxon>Cyanophyceae</taxon>
        <taxon>Oscillatoriophycideae</taxon>
        <taxon>Oscillatoriales</taxon>
        <taxon>Sirenicapillariaceae</taxon>
        <taxon>Limnospira</taxon>
    </lineage>
</organism>
<dbReference type="GeneID" id="301682688"/>
<dbReference type="Gene3D" id="3.20.20.80">
    <property type="entry name" value="Glycosidases"/>
    <property type="match status" value="1"/>
</dbReference>
<dbReference type="Pfam" id="PF02922">
    <property type="entry name" value="CBM_48"/>
    <property type="match status" value="1"/>
</dbReference>
<dbReference type="SUPFAM" id="SSF51011">
    <property type="entry name" value="Glycosyl hydrolase domain"/>
    <property type="match status" value="1"/>
</dbReference>
<dbReference type="EMBL" id="BIMW01000078">
    <property type="protein sequence ID" value="GCE93777.1"/>
    <property type="molecule type" value="Genomic_DNA"/>
</dbReference>
<name>A0A5M3T4I5_LIMPL</name>
<dbReference type="InterPro" id="IPR017853">
    <property type="entry name" value="GH"/>
</dbReference>
<evidence type="ECO:0000313" key="7">
    <source>
        <dbReference type="Proteomes" id="UP000326169"/>
    </source>
</evidence>
<reference evidence="6 7" key="1">
    <citation type="journal article" date="2019" name="J Genomics">
        <title>The Draft Genome of a Hydrogen-producing Cyanobacterium, Arthrospira platensis NIES-46.</title>
        <authorList>
            <person name="Suzuki S."/>
            <person name="Yamaguchi H."/>
            <person name="Kawachi M."/>
        </authorList>
    </citation>
    <scope>NUCLEOTIDE SEQUENCE [LARGE SCALE GENOMIC DNA]</scope>
    <source>
        <strain evidence="6 7">NIES-46</strain>
    </source>
</reference>
<dbReference type="InterPro" id="IPR006047">
    <property type="entry name" value="GH13_cat_dom"/>
</dbReference>
<keyword evidence="2" id="KW-0378">Hydrolase</keyword>
<evidence type="ECO:0000256" key="1">
    <source>
        <dbReference type="ARBA" id="ARBA00008061"/>
    </source>
</evidence>
<dbReference type="PANTHER" id="PTHR43002">
    <property type="entry name" value="GLYCOGEN DEBRANCHING ENZYME"/>
    <property type="match status" value="1"/>
</dbReference>
<proteinExistence type="inferred from homology"/>
<dbReference type="InterPro" id="IPR048650">
    <property type="entry name" value="ISOA1-3-like_C"/>
</dbReference>
<keyword evidence="4" id="KW-0326">Glycosidase</keyword>
<evidence type="ECO:0000256" key="3">
    <source>
        <dbReference type="ARBA" id="ARBA00022946"/>
    </source>
</evidence>
<dbReference type="InterPro" id="IPR014756">
    <property type="entry name" value="Ig_E-set"/>
</dbReference>
<sequence>MKSDIGRGQSFPLGATVYPDGVNFCLFSKTCASLELLFFDAPDDAKPSHIIKFEPQYNKTFYYWHIFVKGIKAGQIYGYRAYGMFEPELGYRFDSDKVLLDPYAKAVVNTENYSREAASKRGDNCAKAMKAVVVDPKTYDWEDDKRLEIPYSQTIIYEMHVGGFTRHPNSGIPPSKRGTYAALIDKIPYLKDLGITAVELMPVHQFDEQDAVPPRKNYWGYSTVSFFAPHRQYSFRRDPLGPVDEFRDMVKALHKAGIEVILDVVYNHTAEGNENGPTLSFRGIDNSMYYMLEEEDKSFYSNYSGCGNTIKANHEIAGQMIIDSLRYWVSEMHVDGFRFDLASIFSRNRDGTPMEDAPILWIIKSDPVLAGAKLIAEAWDAGGLYEVGSFAGDRFTEWNGQFRDDVRSFVKSEPKQIQRLAYRIMGSPDIYPKPDREPHCSINFITCHDGFTLNDLVSYNQKQNQANGENNRDGHNDNRSWNCGVEGLTDDTYIEALRNQQIKNLWTILLVSQGTTMLLMGDEVRRTQNGNNNAYCQDNELGWFNWSDVGKHPELLRFVKNLIRFTQRLHIFRIETILVMDPNSKLPSITWHGVRLNKPDWADYSRSIAFSLRHPEKQEYLHIMLNSYWEPLLFEIPILPKGQRWYRIVDTALAVPNDFCTEKTAPPIQGNHYRVQGRASVILMAQSR</sequence>
<dbReference type="NCBIfam" id="TIGR02100">
    <property type="entry name" value="glgX_debranch"/>
    <property type="match status" value="1"/>
</dbReference>
<evidence type="ECO:0000256" key="4">
    <source>
        <dbReference type="ARBA" id="ARBA00023295"/>
    </source>
</evidence>
<dbReference type="CDD" id="cd11326">
    <property type="entry name" value="AmyAc_Glg_debranch"/>
    <property type="match status" value="1"/>
</dbReference>
<evidence type="ECO:0000313" key="6">
    <source>
        <dbReference type="EMBL" id="GCE93777.1"/>
    </source>
</evidence>
<keyword evidence="3" id="KW-0809">Transit peptide</keyword>
<comment type="similarity">
    <text evidence="1">Belongs to the glycosyl hydrolase 13 family.</text>
</comment>
<dbReference type="RefSeq" id="WP_062945551.1">
    <property type="nucleotide sequence ID" value="NZ_BIMW01000078.1"/>
</dbReference>
<evidence type="ECO:0000259" key="5">
    <source>
        <dbReference type="SMART" id="SM00642"/>
    </source>
</evidence>
<dbReference type="SMART" id="SM00642">
    <property type="entry name" value="Aamy"/>
    <property type="match status" value="1"/>
</dbReference>
<protein>
    <submittedName>
        <fullName evidence="6">Glycogen debranching enzyme</fullName>
    </submittedName>
</protein>
<keyword evidence="7" id="KW-1185">Reference proteome</keyword>
<accession>A0A5M3T4I5</accession>
<gene>
    <name evidence="6" type="primary">glgX_1</name>
    <name evidence="6" type="ORF">NIES46_18290</name>
</gene>
<dbReference type="Pfam" id="PF21156">
    <property type="entry name" value="ISOA1-3_C"/>
    <property type="match status" value="1"/>
</dbReference>
<dbReference type="Gene3D" id="2.60.40.1180">
    <property type="entry name" value="Golgi alpha-mannosidase II"/>
    <property type="match status" value="1"/>
</dbReference>
<dbReference type="InterPro" id="IPR011837">
    <property type="entry name" value="Glycogen_debranch_GlgX"/>
</dbReference>
<dbReference type="Proteomes" id="UP000326169">
    <property type="component" value="Unassembled WGS sequence"/>
</dbReference>
<dbReference type="SUPFAM" id="SSF81296">
    <property type="entry name" value="E set domains"/>
    <property type="match status" value="1"/>
</dbReference>